<organism evidence="1">
    <name type="scientific">Pandoravirus macleodensis</name>
    <dbReference type="NCBI Taxonomy" id="2107707"/>
    <lineage>
        <taxon>Viruses</taxon>
        <taxon>Pandoravirus</taxon>
    </lineage>
</organism>
<gene>
    <name evidence="1" type="ORF">pmac_cds_278</name>
</gene>
<dbReference type="KEGG" id="vg:36841421"/>
<accession>A0A2U7UEU7</accession>
<dbReference type="EMBL" id="MG011691">
    <property type="protein sequence ID" value="AVK76966.1"/>
    <property type="molecule type" value="Genomic_DNA"/>
</dbReference>
<dbReference type="Proteomes" id="UP000249758">
    <property type="component" value="Segment"/>
</dbReference>
<reference evidence="1" key="1">
    <citation type="journal article" date="2018" name="Nat. Commun.">
        <title>Diversity and evolution of the emerging Pandoraviridae family.</title>
        <authorList>
            <person name="Legendre M."/>
            <person name="Fabre E."/>
            <person name="Poirot O."/>
            <person name="Jeudy S."/>
            <person name="Lartigue A."/>
            <person name="Alempic J.M."/>
            <person name="Beucher L."/>
            <person name="Philippe N."/>
            <person name="Bertaux L."/>
            <person name="Christo-Foroux E."/>
            <person name="Labadie K."/>
            <person name="Coute Y."/>
            <person name="Abergel C."/>
            <person name="Claverie J.M."/>
        </authorList>
    </citation>
    <scope>NUCLEOTIDE SEQUENCE [LARGE SCALE GENOMIC DNA]</scope>
    <source>
        <strain evidence="1">Macleodensis</strain>
    </source>
</reference>
<dbReference type="GeneID" id="36841421"/>
<dbReference type="InterPro" id="IPR043911">
    <property type="entry name" value="DUF5766"/>
</dbReference>
<name>A0A2U7UEU7_9VIRU</name>
<dbReference type="RefSeq" id="YP_009480962.1">
    <property type="nucleotide sequence ID" value="NC_037665.1"/>
</dbReference>
<dbReference type="Pfam" id="PF19070">
    <property type="entry name" value="DUF5766"/>
    <property type="match status" value="1"/>
</dbReference>
<proteinExistence type="predicted"/>
<evidence type="ECO:0000313" key="1">
    <source>
        <dbReference type="EMBL" id="AVK76966.1"/>
    </source>
</evidence>
<sequence>MSGKEDSSGALTGRMVLDKHNGECHIVTYTFRYAPADGVVMTFDVDPTRADPIAWSGLVDAIKTNQKYELSMSNEGYVTIGHAEGQVSFDIDNCTCDGNLKLTMPASKCVAALEQCAAAYAAHDPVDAVTLQHQ</sequence>
<protein>
    <submittedName>
        <fullName evidence="1">Uncharacterized protein</fullName>
    </submittedName>
</protein>